<dbReference type="PANTHER" id="PTHR42886:SF53">
    <property type="entry name" value="ALPHA_BETA-HYDROLASES SUPERFAMILY PROTEIN"/>
    <property type="match status" value="1"/>
</dbReference>
<proteinExistence type="predicted"/>
<dbReference type="Pfam" id="PF12697">
    <property type="entry name" value="Abhydrolase_6"/>
    <property type="match status" value="1"/>
</dbReference>
<evidence type="ECO:0000313" key="2">
    <source>
        <dbReference type="EMBL" id="KAJ3844998.1"/>
    </source>
</evidence>
<accession>A0AA38PL79</accession>
<dbReference type="Proteomes" id="UP001163846">
    <property type="component" value="Unassembled WGS sequence"/>
</dbReference>
<dbReference type="AlphaFoldDB" id="A0AA38PL79"/>
<dbReference type="EMBL" id="MU805943">
    <property type="protein sequence ID" value="KAJ3844998.1"/>
    <property type="molecule type" value="Genomic_DNA"/>
</dbReference>
<sequence length="289" mass="32809">MMAGHISTKVLIPHSTEPDCSIVGVLEQVSEAKPCPGRKIALILHGAAGHKDYLFLKRLALRLPMDSFRFDFRGNHETPGVWKQGGLADDLEDLRIVVEFLQVHYGYVVDLVVGHSRGSIVAFRWICTSEEGSRISGFVNASGRYRMKKLLEREDIKKWQQSMSTEGHHVWSPIVARKQVSFKIFPEDLKTFANWDTSFVWNSFPASTDVLTIHGLSDDAVPSYDAIIYARALSERSPGTHNLHLMEDADHNFTGRQDEVVNIILEWWEKHQQRTLKSGIWMSGIRGKL</sequence>
<dbReference type="InterPro" id="IPR029058">
    <property type="entry name" value="AB_hydrolase_fold"/>
</dbReference>
<protein>
    <submittedName>
        <fullName evidence="2">Alpha/Beta hydrolase protein</fullName>
    </submittedName>
</protein>
<reference evidence="2" key="1">
    <citation type="submission" date="2022-08" db="EMBL/GenBank/DDBJ databases">
        <authorList>
            <consortium name="DOE Joint Genome Institute"/>
            <person name="Min B."/>
            <person name="Riley R."/>
            <person name="Sierra-Patev S."/>
            <person name="Naranjo-Ortiz M."/>
            <person name="Looney B."/>
            <person name="Konkel Z."/>
            <person name="Slot J.C."/>
            <person name="Sakamoto Y."/>
            <person name="Steenwyk J.L."/>
            <person name="Rokas A."/>
            <person name="Carro J."/>
            <person name="Camarero S."/>
            <person name="Ferreira P."/>
            <person name="Molpeceres G."/>
            <person name="Ruiz-Duenas F.J."/>
            <person name="Serrano A."/>
            <person name="Henrissat B."/>
            <person name="Drula E."/>
            <person name="Hughes K.W."/>
            <person name="Mata J.L."/>
            <person name="Ishikawa N.K."/>
            <person name="Vargas-Isla R."/>
            <person name="Ushijima S."/>
            <person name="Smith C.A."/>
            <person name="Ahrendt S."/>
            <person name="Andreopoulos W."/>
            <person name="He G."/>
            <person name="Labutti K."/>
            <person name="Lipzen A."/>
            <person name="Ng V."/>
            <person name="Sandor L."/>
            <person name="Barry K."/>
            <person name="Martinez A.T."/>
            <person name="Xiao Y."/>
            <person name="Gibbons J.G."/>
            <person name="Terashima K."/>
            <person name="Hibbett D.S."/>
            <person name="Grigoriev I.V."/>
        </authorList>
    </citation>
    <scope>NUCLEOTIDE SEQUENCE</scope>
    <source>
        <strain evidence="2">TFB9207</strain>
    </source>
</reference>
<name>A0AA38PL79_9AGAR</name>
<dbReference type="InterPro" id="IPR000073">
    <property type="entry name" value="AB_hydrolase_1"/>
</dbReference>
<dbReference type="SUPFAM" id="SSF53474">
    <property type="entry name" value="alpha/beta-Hydrolases"/>
    <property type="match status" value="1"/>
</dbReference>
<evidence type="ECO:0000313" key="3">
    <source>
        <dbReference type="Proteomes" id="UP001163846"/>
    </source>
</evidence>
<keyword evidence="3" id="KW-1185">Reference proteome</keyword>
<evidence type="ECO:0000259" key="1">
    <source>
        <dbReference type="Pfam" id="PF12697"/>
    </source>
</evidence>
<feature type="domain" description="AB hydrolase-1" evidence="1">
    <location>
        <begin position="42"/>
        <end position="261"/>
    </location>
</feature>
<organism evidence="2 3">
    <name type="scientific">Lentinula raphanica</name>
    <dbReference type="NCBI Taxonomy" id="153919"/>
    <lineage>
        <taxon>Eukaryota</taxon>
        <taxon>Fungi</taxon>
        <taxon>Dikarya</taxon>
        <taxon>Basidiomycota</taxon>
        <taxon>Agaricomycotina</taxon>
        <taxon>Agaricomycetes</taxon>
        <taxon>Agaricomycetidae</taxon>
        <taxon>Agaricales</taxon>
        <taxon>Marasmiineae</taxon>
        <taxon>Omphalotaceae</taxon>
        <taxon>Lentinula</taxon>
    </lineage>
</organism>
<dbReference type="GO" id="GO:0016787">
    <property type="term" value="F:hydrolase activity"/>
    <property type="evidence" value="ECO:0007669"/>
    <property type="project" value="UniProtKB-KW"/>
</dbReference>
<comment type="caution">
    <text evidence="2">The sequence shown here is derived from an EMBL/GenBank/DDBJ whole genome shotgun (WGS) entry which is preliminary data.</text>
</comment>
<dbReference type="Gene3D" id="3.40.50.1820">
    <property type="entry name" value="alpha/beta hydrolase"/>
    <property type="match status" value="1"/>
</dbReference>
<gene>
    <name evidence="2" type="ORF">F5878DRAFT_600509</name>
</gene>
<dbReference type="PANTHER" id="PTHR42886">
    <property type="entry name" value="RE40534P-RELATED"/>
    <property type="match status" value="1"/>
</dbReference>
<keyword evidence="2" id="KW-0378">Hydrolase</keyword>